<evidence type="ECO:0000313" key="1">
    <source>
        <dbReference type="EMBL" id="UPL00495.1"/>
    </source>
</evidence>
<keyword evidence="2" id="KW-1185">Reference proteome</keyword>
<name>A0ACD3ZGN2_FUSSC</name>
<organism evidence="1 2">
    <name type="scientific">Fusarium solani subsp. cucurbitae</name>
    <name type="common">Neocosmosporum cucurbitae</name>
    <dbReference type="NCBI Taxonomy" id="2747967"/>
    <lineage>
        <taxon>Eukaryota</taxon>
        <taxon>Fungi</taxon>
        <taxon>Dikarya</taxon>
        <taxon>Ascomycota</taxon>
        <taxon>Pezizomycotina</taxon>
        <taxon>Sordariomycetes</taxon>
        <taxon>Hypocreomycetidae</taxon>
        <taxon>Hypocreales</taxon>
        <taxon>Nectriaceae</taxon>
        <taxon>Fusarium</taxon>
        <taxon>Fusarium solani species complex</taxon>
    </lineage>
</organism>
<gene>
    <name evidence="1" type="ORF">LCI18_011429</name>
</gene>
<accession>A0ACD3ZGN2</accession>
<protein>
    <submittedName>
        <fullName evidence="1">Uncharacterized protein</fullName>
    </submittedName>
</protein>
<proteinExistence type="predicted"/>
<evidence type="ECO:0000313" key="2">
    <source>
        <dbReference type="Proteomes" id="UP000830768"/>
    </source>
</evidence>
<reference evidence="1" key="1">
    <citation type="submission" date="2021-11" db="EMBL/GenBank/DDBJ databases">
        <title>Fusarium solani-melongenae Genome sequencing and assembly.</title>
        <authorList>
            <person name="Xie S."/>
            <person name="Huang L."/>
            <person name="Zhang X."/>
        </authorList>
    </citation>
    <scope>NUCLEOTIDE SEQUENCE</scope>
    <source>
        <strain evidence="1">CRI 24-3</strain>
    </source>
</reference>
<dbReference type="Proteomes" id="UP000830768">
    <property type="component" value="Chromosome 10"/>
</dbReference>
<sequence>MTALQTQYTFHNSYLDGKKRQPSPGPSGLSQESTPFYSSGTTDCEDAAPSGYSTPLSSVPPEDVIDPAMSLAETWPDDKLMGCTATIDPREATPDTFQESRGDLCDSSSATSDITREWDATSITNSMNVDVSFQATPASRMNEVHNSKELISRAPPQDNQGEECHDRPLPLDQEGTEFEVERLVAKGRIGRRVWYKVKWKGYPESDNSWVKKKDIGTGAISNYEAMPPYDQDEFKFERLVSKQEVEGVTLYEAKWRGQPKSENIWVDKWDLGAKAVAAFETSVSM</sequence>
<dbReference type="EMBL" id="CP090038">
    <property type="protein sequence ID" value="UPL00495.1"/>
    <property type="molecule type" value="Genomic_DNA"/>
</dbReference>